<dbReference type="Proteomes" id="UP000218287">
    <property type="component" value="Chromosome"/>
</dbReference>
<sequence>MRPRVLLRAAIASITLINGYLLPPSSAIQLQDGTVYFAQPPRLVNTITTYNEVYAWGATYYFTISLPENAGEPLQSLAINQREGVDNIRFDLNDSVAFEGKPSGKGQKVELQNVVGDGKTRTVTLRFDPPVSPGKTITIALKPWQNPRSTGVYLFGVTAFPQGEKSHGQFLGYGRLQFYNHSDSWFRPRGFYGIWP</sequence>
<organism evidence="1 2">
    <name type="scientific">Anabaenopsis circularis NIES-21</name>
    <dbReference type="NCBI Taxonomy" id="1085406"/>
    <lineage>
        <taxon>Bacteria</taxon>
        <taxon>Bacillati</taxon>
        <taxon>Cyanobacteriota</taxon>
        <taxon>Cyanophyceae</taxon>
        <taxon>Nostocales</taxon>
        <taxon>Nodulariaceae</taxon>
        <taxon>Anabaenopsis</taxon>
    </lineage>
</organism>
<protein>
    <recommendedName>
        <fullName evidence="3">DUF2808 domain-containing protein</fullName>
    </recommendedName>
</protein>
<gene>
    <name evidence="1" type="ORF">NIES21_26750</name>
</gene>
<name>A0A1Z4GH44_9CYAN</name>
<evidence type="ECO:0000313" key="2">
    <source>
        <dbReference type="Proteomes" id="UP000218287"/>
    </source>
</evidence>
<evidence type="ECO:0000313" key="1">
    <source>
        <dbReference type="EMBL" id="BAY16841.1"/>
    </source>
</evidence>
<keyword evidence="2" id="KW-1185">Reference proteome</keyword>
<evidence type="ECO:0008006" key="3">
    <source>
        <dbReference type="Google" id="ProtNLM"/>
    </source>
</evidence>
<accession>A0A1Z4GH44</accession>
<dbReference type="InterPro" id="IPR021256">
    <property type="entry name" value="DUF2808"/>
</dbReference>
<dbReference type="Pfam" id="PF10989">
    <property type="entry name" value="DUF2808"/>
    <property type="match status" value="1"/>
</dbReference>
<dbReference type="OrthoDB" id="423147at2"/>
<dbReference type="EMBL" id="AP018174">
    <property type="protein sequence ID" value="BAY16841.1"/>
    <property type="molecule type" value="Genomic_DNA"/>
</dbReference>
<dbReference type="AlphaFoldDB" id="A0A1Z4GH44"/>
<proteinExistence type="predicted"/>
<reference evidence="1 2" key="1">
    <citation type="submission" date="2017-06" db="EMBL/GenBank/DDBJ databases">
        <title>Genome sequencing of cyanobaciteial culture collection at National Institute for Environmental Studies (NIES).</title>
        <authorList>
            <person name="Hirose Y."/>
            <person name="Shimura Y."/>
            <person name="Fujisawa T."/>
            <person name="Nakamura Y."/>
            <person name="Kawachi M."/>
        </authorList>
    </citation>
    <scope>NUCLEOTIDE SEQUENCE [LARGE SCALE GENOMIC DNA]</scope>
    <source>
        <strain evidence="1 2">NIES-21</strain>
    </source>
</reference>